<dbReference type="RefSeq" id="WP_187673610.1">
    <property type="nucleotide sequence ID" value="NZ_CAJFCI010000084.1"/>
</dbReference>
<dbReference type="InterPro" id="IPR002931">
    <property type="entry name" value="Transglutaminase-like"/>
</dbReference>
<comment type="caution">
    <text evidence="2">The sequence shown here is derived from an EMBL/GenBank/DDBJ whole genome shotgun (WGS) entry which is preliminary data.</text>
</comment>
<protein>
    <recommendedName>
        <fullName evidence="1">Transglutaminase-like domain-containing protein</fullName>
    </recommendedName>
</protein>
<dbReference type="PANTHER" id="PTHR33490:SF3">
    <property type="entry name" value="CONSERVED INTEGRAL MEMBRANE PROTEIN"/>
    <property type="match status" value="1"/>
</dbReference>
<dbReference type="AlphaFoldDB" id="A0A7U7IBA0"/>
<dbReference type="EMBL" id="CAJFCI010000084">
    <property type="protein sequence ID" value="CAD5110304.1"/>
    <property type="molecule type" value="Genomic_DNA"/>
</dbReference>
<dbReference type="PANTHER" id="PTHR33490">
    <property type="entry name" value="BLR5614 PROTEIN-RELATED"/>
    <property type="match status" value="1"/>
</dbReference>
<dbReference type="Pfam" id="PF01841">
    <property type="entry name" value="Transglut_core"/>
    <property type="match status" value="1"/>
</dbReference>
<dbReference type="InterPro" id="IPR038765">
    <property type="entry name" value="Papain-like_cys_pep_sf"/>
</dbReference>
<dbReference type="SUPFAM" id="SSF54001">
    <property type="entry name" value="Cysteine proteinases"/>
    <property type="match status" value="1"/>
</dbReference>
<reference evidence="2 3" key="1">
    <citation type="submission" date="2020-08" db="EMBL/GenBank/DDBJ databases">
        <authorList>
            <person name="Criscuolo A."/>
        </authorList>
    </citation>
    <scope>NUCLEOTIDE SEQUENCE [LARGE SCALE GENOMIC DNA]</scope>
    <source>
        <strain evidence="2">CIP111764</strain>
    </source>
</reference>
<organism evidence="2 3">
    <name type="scientific">Zestomonas carbonaria</name>
    <dbReference type="NCBI Taxonomy" id="2762745"/>
    <lineage>
        <taxon>Bacteria</taxon>
        <taxon>Pseudomonadati</taxon>
        <taxon>Pseudomonadota</taxon>
        <taxon>Gammaproteobacteria</taxon>
        <taxon>Pseudomonadales</taxon>
        <taxon>Pseudomonadaceae</taxon>
        <taxon>Zestomonas</taxon>
    </lineage>
</organism>
<keyword evidence="3" id="KW-1185">Reference proteome</keyword>
<dbReference type="Gene3D" id="3.10.620.30">
    <property type="match status" value="1"/>
</dbReference>
<evidence type="ECO:0000313" key="3">
    <source>
        <dbReference type="Proteomes" id="UP000583387"/>
    </source>
</evidence>
<proteinExistence type="predicted"/>
<feature type="domain" description="Transglutaminase-like" evidence="1">
    <location>
        <begin position="21"/>
        <end position="136"/>
    </location>
</feature>
<sequence length="225" mass="25516">MREYLEPGRFVDSDHPLVIEFAERHRGSSADPLEQAVSLYYAVRDGIRYNPYSFSHEPGSLKASHALEAGESYCVPKALLLAACARHCGIPARIGLADVRNHLATPRLLELLRSEVFAMHGYTELYLRDRWVKATPAFNRELCRAFRVAPLEFDGLSDSVFHPFNDNGERYMEYLADHGQFADLPLELFFAHLERCYPHLFAAESSFMLSGDLQAEAQSMSRIDS</sequence>
<name>A0A7U7IBA0_9GAMM</name>
<accession>A0A7U7IBA0</accession>
<dbReference type="Proteomes" id="UP000583387">
    <property type="component" value="Unassembled WGS sequence"/>
</dbReference>
<evidence type="ECO:0000259" key="1">
    <source>
        <dbReference type="Pfam" id="PF01841"/>
    </source>
</evidence>
<gene>
    <name evidence="2" type="ORF">PSEWESI4_04623</name>
</gene>
<evidence type="ECO:0000313" key="2">
    <source>
        <dbReference type="EMBL" id="CAD5110304.1"/>
    </source>
</evidence>